<evidence type="ECO:0008006" key="3">
    <source>
        <dbReference type="Google" id="ProtNLM"/>
    </source>
</evidence>
<name>A0ABT8H5U7_9ACTN</name>
<proteinExistence type="predicted"/>
<accession>A0ABT8H5U7</accession>
<reference evidence="1 2" key="1">
    <citation type="submission" date="2023-07" db="EMBL/GenBank/DDBJ databases">
        <title>Strategy for survival of the halotoleranting strain Dietzia MX2 from the Yakshinskoe mineral salts deposit.</title>
        <authorList>
            <person name="Kharitonova M.A."/>
            <person name="Kupriyanova-Ashina F.G."/>
            <person name="Shakirov T.R."/>
            <person name="Vafina M.S."/>
            <person name="Ilinskaya O.N."/>
        </authorList>
    </citation>
    <scope>NUCLEOTIDE SEQUENCE [LARGE SCALE GENOMIC DNA]</scope>
    <source>
        <strain evidence="1 2">MX2</strain>
    </source>
</reference>
<dbReference type="Proteomes" id="UP001172702">
    <property type="component" value="Unassembled WGS sequence"/>
</dbReference>
<protein>
    <recommendedName>
        <fullName evidence="3">IS30 family transposase</fullName>
    </recommendedName>
</protein>
<gene>
    <name evidence="1" type="ORF">QYF62_17610</name>
</gene>
<evidence type="ECO:0000313" key="1">
    <source>
        <dbReference type="EMBL" id="MDN4507845.1"/>
    </source>
</evidence>
<dbReference type="EMBL" id="JAUHTB010000048">
    <property type="protein sequence ID" value="MDN4507845.1"/>
    <property type="molecule type" value="Genomic_DNA"/>
</dbReference>
<dbReference type="RefSeq" id="WP_254050717.1">
    <property type="nucleotide sequence ID" value="NZ_JBITVM010000054.1"/>
</dbReference>
<evidence type="ECO:0000313" key="2">
    <source>
        <dbReference type="Proteomes" id="UP001172702"/>
    </source>
</evidence>
<comment type="caution">
    <text evidence="1">The sequence shown here is derived from an EMBL/GenBank/DDBJ whole genome shotgun (WGS) entry which is preliminary data.</text>
</comment>
<organism evidence="1 2">
    <name type="scientific">Dietzia maris</name>
    <dbReference type="NCBI Taxonomy" id="37915"/>
    <lineage>
        <taxon>Bacteria</taxon>
        <taxon>Bacillati</taxon>
        <taxon>Actinomycetota</taxon>
        <taxon>Actinomycetes</taxon>
        <taxon>Mycobacteriales</taxon>
        <taxon>Dietziaceae</taxon>
        <taxon>Dietzia</taxon>
    </lineage>
</organism>
<keyword evidence="2" id="KW-1185">Reference proteome</keyword>
<sequence>MSFQQDCARFGDELARLVDGGTSVKDAAILVDQGLVPSEKIRPRGKSEAKRRFDELVVQGWSTARAAREVGVHPRTGRD</sequence>